<organism evidence="6 7">
    <name type="scientific">Aquilegia coerulea</name>
    <name type="common">Rocky mountain columbine</name>
    <dbReference type="NCBI Taxonomy" id="218851"/>
    <lineage>
        <taxon>Eukaryota</taxon>
        <taxon>Viridiplantae</taxon>
        <taxon>Streptophyta</taxon>
        <taxon>Embryophyta</taxon>
        <taxon>Tracheophyta</taxon>
        <taxon>Spermatophyta</taxon>
        <taxon>Magnoliopsida</taxon>
        <taxon>Ranunculales</taxon>
        <taxon>Ranunculaceae</taxon>
        <taxon>Thalictroideae</taxon>
        <taxon>Aquilegia</taxon>
    </lineage>
</organism>
<dbReference type="PROSITE" id="PS00375">
    <property type="entry name" value="UDPGT"/>
    <property type="match status" value="1"/>
</dbReference>
<sequence length="444" mass="50226">MPLKSSAYKLRYIIFDLHLHLREREKEMSSLAIFKKPHAICIPYPAQGHINPMLKLAKVLHHKGFYITFLNTEHIHKRLLKSRGPVSLSGLPDFHFETIPDGLPPSDPDTIQDFPVLWESLKTNCLVPFRNLIINKLNNSYNLPPVSCIIYDGVMSFTLDVAQELGIPAVLFWTTSACGFMGYLEFPNLPQEGLIPLKGYGYLDTPIDWIPGLKDIRLRDIPTLNRTCNPFTADENDILNKFMVAELERAPEASAVVLNTFDELEHDVLNAIKTKLPPIYTIGSLNLLVDQISESGLNSIGSNLWKEDPECLDWLDSKEHNWCPQEQVLNHPSIGGFITHSGWNSTLESMCGSVPMICWPFVAEQQMNRRYSCTHWGVGIEIDSNAKRDVVENLVKEVIRGGKGKEMRMKAKEWKKRAEEATAPGGSSYENIDKLVNEILNTTD</sequence>
<dbReference type="Proteomes" id="UP000230069">
    <property type="component" value="Unassembled WGS sequence"/>
</dbReference>
<dbReference type="EMBL" id="KZ305027">
    <property type="protein sequence ID" value="PIA52246.1"/>
    <property type="molecule type" value="Genomic_DNA"/>
</dbReference>
<evidence type="ECO:0000256" key="2">
    <source>
        <dbReference type="ARBA" id="ARBA00022679"/>
    </source>
</evidence>
<dbReference type="InParanoid" id="A0A2G5E901"/>
<dbReference type="PANTHER" id="PTHR11926:SF1462">
    <property type="entry name" value="GLYCOSYLTRANSFERASE"/>
    <property type="match status" value="1"/>
</dbReference>
<dbReference type="SUPFAM" id="SSF53756">
    <property type="entry name" value="UDP-Glycosyltransferase/glycogen phosphorylase"/>
    <property type="match status" value="1"/>
</dbReference>
<dbReference type="GO" id="GO:0080043">
    <property type="term" value="F:quercetin 3-O-glucosyltransferase activity"/>
    <property type="evidence" value="ECO:0007669"/>
    <property type="project" value="TreeGrafter"/>
</dbReference>
<dbReference type="InterPro" id="IPR035595">
    <property type="entry name" value="UDP_glycos_trans_CS"/>
</dbReference>
<name>A0A2G5E901_AQUCA</name>
<evidence type="ECO:0000256" key="3">
    <source>
        <dbReference type="RuleBase" id="RU003718"/>
    </source>
</evidence>
<accession>A0A2G5E901</accession>
<gene>
    <name evidence="6" type="ORF">AQUCO_01000248v1</name>
</gene>
<dbReference type="FunFam" id="3.40.50.2000:FF:000055">
    <property type="entry name" value="Glycosyltransferase"/>
    <property type="match status" value="1"/>
</dbReference>
<comment type="similarity">
    <text evidence="1 3">Belongs to the UDP-glycosyltransferase family.</text>
</comment>
<evidence type="ECO:0000313" key="6">
    <source>
        <dbReference type="EMBL" id="PIA52246.1"/>
    </source>
</evidence>
<dbReference type="Gene3D" id="3.40.50.2000">
    <property type="entry name" value="Glycogen Phosphorylase B"/>
    <property type="match status" value="2"/>
</dbReference>
<dbReference type="InterPro" id="IPR058980">
    <property type="entry name" value="Glyco_transf_N"/>
</dbReference>
<dbReference type="PANTHER" id="PTHR11926">
    <property type="entry name" value="GLUCOSYL/GLUCURONOSYL TRANSFERASES"/>
    <property type="match status" value="1"/>
</dbReference>
<evidence type="ECO:0000256" key="1">
    <source>
        <dbReference type="ARBA" id="ARBA00009995"/>
    </source>
</evidence>
<keyword evidence="7" id="KW-1185">Reference proteome</keyword>
<keyword evidence="3" id="KW-0328">Glycosyltransferase</keyword>
<dbReference type="CDD" id="cd03784">
    <property type="entry name" value="GT1_Gtf-like"/>
    <property type="match status" value="1"/>
</dbReference>
<dbReference type="GO" id="GO:0080044">
    <property type="term" value="F:quercetin 7-O-glucosyltransferase activity"/>
    <property type="evidence" value="ECO:0007669"/>
    <property type="project" value="TreeGrafter"/>
</dbReference>
<evidence type="ECO:0000259" key="5">
    <source>
        <dbReference type="Pfam" id="PF26168"/>
    </source>
</evidence>
<evidence type="ECO:0000256" key="4">
    <source>
        <dbReference type="RuleBase" id="RU362057"/>
    </source>
</evidence>
<dbReference type="AlphaFoldDB" id="A0A2G5E901"/>
<reference evidence="6 7" key="1">
    <citation type="submission" date="2017-09" db="EMBL/GenBank/DDBJ databases">
        <title>WGS assembly of Aquilegia coerulea Goldsmith.</title>
        <authorList>
            <person name="Hodges S."/>
            <person name="Kramer E."/>
            <person name="Nordborg M."/>
            <person name="Tomkins J."/>
            <person name="Borevitz J."/>
            <person name="Derieg N."/>
            <person name="Yan J."/>
            <person name="Mihaltcheva S."/>
            <person name="Hayes R.D."/>
            <person name="Rokhsar D."/>
        </authorList>
    </citation>
    <scope>NUCLEOTIDE SEQUENCE [LARGE SCALE GENOMIC DNA]</scope>
    <source>
        <strain evidence="7">cv. Goldsmith</strain>
    </source>
</reference>
<proteinExistence type="inferred from homology"/>
<dbReference type="Pfam" id="PF26168">
    <property type="entry name" value="Glyco_transf_N"/>
    <property type="match status" value="1"/>
</dbReference>
<dbReference type="OrthoDB" id="5835829at2759"/>
<dbReference type="EC" id="2.4.1.-" evidence="4"/>
<protein>
    <recommendedName>
        <fullName evidence="4">Glycosyltransferase</fullName>
        <ecNumber evidence="4">2.4.1.-</ecNumber>
    </recommendedName>
</protein>
<dbReference type="Pfam" id="PF00201">
    <property type="entry name" value="UDPGT"/>
    <property type="match status" value="1"/>
</dbReference>
<keyword evidence="2 3" id="KW-0808">Transferase</keyword>
<feature type="domain" description="Glycosyltransferase N-terminal" evidence="5">
    <location>
        <begin position="40"/>
        <end position="164"/>
    </location>
</feature>
<evidence type="ECO:0000313" key="7">
    <source>
        <dbReference type="Proteomes" id="UP000230069"/>
    </source>
</evidence>
<dbReference type="InterPro" id="IPR002213">
    <property type="entry name" value="UDP_glucos_trans"/>
</dbReference>